<dbReference type="GO" id="GO:0008757">
    <property type="term" value="F:S-adenosylmethionine-dependent methyltransferase activity"/>
    <property type="evidence" value="ECO:0007669"/>
    <property type="project" value="UniProtKB-ARBA"/>
</dbReference>
<dbReference type="EMBL" id="JAQOWY010000404">
    <property type="protein sequence ID" value="KAK1842613.1"/>
    <property type="molecule type" value="Genomic_DNA"/>
</dbReference>
<evidence type="ECO:0000256" key="1">
    <source>
        <dbReference type="SAM" id="MobiDB-lite"/>
    </source>
</evidence>
<feature type="compositionally biased region" description="Polar residues" evidence="1">
    <location>
        <begin position="432"/>
        <end position="446"/>
    </location>
</feature>
<organism evidence="2 3">
    <name type="scientific">Colletotrichum chrysophilum</name>
    <dbReference type="NCBI Taxonomy" id="1836956"/>
    <lineage>
        <taxon>Eukaryota</taxon>
        <taxon>Fungi</taxon>
        <taxon>Dikarya</taxon>
        <taxon>Ascomycota</taxon>
        <taxon>Pezizomycotina</taxon>
        <taxon>Sordariomycetes</taxon>
        <taxon>Hypocreomycetidae</taxon>
        <taxon>Glomerellales</taxon>
        <taxon>Glomerellaceae</taxon>
        <taxon>Colletotrichum</taxon>
        <taxon>Colletotrichum gloeosporioides species complex</taxon>
    </lineage>
</organism>
<feature type="region of interest" description="Disordered" evidence="1">
    <location>
        <begin position="496"/>
        <end position="524"/>
    </location>
</feature>
<accession>A0AAD9EC01</accession>
<dbReference type="PANTHER" id="PTHR14614:SF156">
    <property type="entry name" value="PROTEIN-LYSINE N-METHYLTRANSFERASE EFM2"/>
    <property type="match status" value="1"/>
</dbReference>
<comment type="caution">
    <text evidence="2">The sequence shown here is derived from an EMBL/GenBank/DDBJ whole genome shotgun (WGS) entry which is preliminary data.</text>
</comment>
<proteinExistence type="predicted"/>
<feature type="region of interest" description="Disordered" evidence="1">
    <location>
        <begin position="543"/>
        <end position="568"/>
    </location>
</feature>
<feature type="region of interest" description="Disordered" evidence="1">
    <location>
        <begin position="405"/>
        <end position="453"/>
    </location>
</feature>
<dbReference type="AlphaFoldDB" id="A0AAD9EC01"/>
<dbReference type="Gene3D" id="3.40.50.150">
    <property type="entry name" value="Vaccinia Virus protein VP39"/>
    <property type="match status" value="1"/>
</dbReference>
<dbReference type="GO" id="GO:0005829">
    <property type="term" value="C:cytosol"/>
    <property type="evidence" value="ECO:0007669"/>
    <property type="project" value="TreeGrafter"/>
</dbReference>
<feature type="compositionally biased region" description="Polar residues" evidence="1">
    <location>
        <begin position="823"/>
        <end position="835"/>
    </location>
</feature>
<reference evidence="2" key="1">
    <citation type="submission" date="2023-01" db="EMBL/GenBank/DDBJ databases">
        <title>Colletotrichum chrysophilum M932 genome sequence.</title>
        <authorList>
            <person name="Baroncelli R."/>
        </authorList>
    </citation>
    <scope>NUCLEOTIDE SEQUENCE</scope>
    <source>
        <strain evidence="2">M932</strain>
    </source>
</reference>
<feature type="compositionally biased region" description="Acidic residues" evidence="1">
    <location>
        <begin position="811"/>
        <end position="820"/>
    </location>
</feature>
<sequence length="835" mass="92994">MSLEPKDFPQMWQKPSSEDLLTTLKQLELSPPIWSHKRKRSEIVHEQEATAYFRREVSMYLSSIIKSGLAWIEDDDEKEAIWTEASKRMTERCGRTAMGEITRRWPFREDARTPTFELIIREPPLTGDSLGLKTWGSSYVLAQYLPSLGPTSLFRLFDESLGQPRPPVLELGSGTGLLGLAAAALWKVHVILSDLPDIMENLRFNVEANRATVEKLGGSLDAGALTWGGSGEDEVDQDLFEKKNQFKVVLAADPLYDDIHPGLLAGAFSDQLSLEEDARAVVMVPLRDETTKRLLQNFRDAMKNQTRPLACIEEGTLDGQDDWGEADEGSPVNCWWGVFARQITYTEEQILFILRLSLENEKRNEILRQYHQRFNKPLTASQLRYVKGKYGHDPEFGTALINGALPTNGGARKTAPPSPPPKQKTRIVIKRPNNSINQGSSNTHSPCPTLPGPIQHRGPQHITTGHAPLHCQDRAFTGYPQQTIRTQSSLRYEAYPQPTGITNNAVSSHQPPPQPDPAWAPIWDPDHPYGYQPVLEHYKTQYNLNGSSKPATKRKREDSDDFGEQANGASLQEEYAVDAKRVKMESPAMNLQYAYPDYDPAVAHNSSWYQTQVSETTQMNENIAQAVSPLTGLLNQIDTEFLAQGNSPLAMSTAPSFSTLPMCHPYTGAMTTAPISASYLQTPQMGYFDPYPDATWCPGMDTNGTLLASSPNSLPSLSNQNYGVSSNETTSSWTTPYLDNMNEDGWHNTSSPLENSLLSTPMFHPALNQALTPYMDPALLDDDQSGAETGQTQCSDHAVKQEEDTMRSDEDGTFDWEDMFDFGSSTNDESGQSQD</sequence>
<dbReference type="InterPro" id="IPR029063">
    <property type="entry name" value="SAM-dependent_MTases_sf"/>
</dbReference>
<evidence type="ECO:0008006" key="4">
    <source>
        <dbReference type="Google" id="ProtNLM"/>
    </source>
</evidence>
<feature type="compositionally biased region" description="Polar residues" evidence="1">
    <location>
        <begin position="499"/>
        <end position="508"/>
    </location>
</feature>
<feature type="compositionally biased region" description="Polar residues" evidence="1">
    <location>
        <begin position="786"/>
        <end position="795"/>
    </location>
</feature>
<evidence type="ECO:0000313" key="2">
    <source>
        <dbReference type="EMBL" id="KAK1842613.1"/>
    </source>
</evidence>
<dbReference type="SUPFAM" id="SSF53335">
    <property type="entry name" value="S-adenosyl-L-methionine-dependent methyltransferases"/>
    <property type="match status" value="1"/>
</dbReference>
<evidence type="ECO:0000313" key="3">
    <source>
        <dbReference type="Proteomes" id="UP001243330"/>
    </source>
</evidence>
<gene>
    <name evidence="2" type="ORF">CCHR01_14765</name>
</gene>
<keyword evidence="3" id="KW-1185">Reference proteome</keyword>
<name>A0AAD9EC01_9PEZI</name>
<dbReference type="Pfam" id="PF10294">
    <property type="entry name" value="Methyltransf_16"/>
    <property type="match status" value="1"/>
</dbReference>
<feature type="compositionally biased region" description="Basic and acidic residues" evidence="1">
    <location>
        <begin position="797"/>
        <end position="810"/>
    </location>
</feature>
<protein>
    <recommendedName>
        <fullName evidence="4">Rapid response to glucose protein</fullName>
    </recommendedName>
</protein>
<dbReference type="InterPro" id="IPR019410">
    <property type="entry name" value="Methyltransf_16"/>
</dbReference>
<dbReference type="PANTHER" id="PTHR14614">
    <property type="entry name" value="HEPATOCELLULAR CARCINOMA-ASSOCIATED ANTIGEN"/>
    <property type="match status" value="1"/>
</dbReference>
<dbReference type="Proteomes" id="UP001243330">
    <property type="component" value="Unassembled WGS sequence"/>
</dbReference>
<feature type="region of interest" description="Disordered" evidence="1">
    <location>
        <begin position="778"/>
        <end position="835"/>
    </location>
</feature>